<evidence type="ECO:0000256" key="9">
    <source>
        <dbReference type="ARBA" id="ARBA00022729"/>
    </source>
</evidence>
<keyword evidence="21" id="KW-1133">Transmembrane helix</keyword>
<evidence type="ECO:0000256" key="18">
    <source>
        <dbReference type="ARBA" id="ARBA00043078"/>
    </source>
</evidence>
<dbReference type="InterPro" id="IPR000490">
    <property type="entry name" value="Glyco_hydro_17"/>
</dbReference>
<keyword evidence="9" id="KW-0732">Signal</keyword>
<keyword evidence="6" id="KW-1003">Cell membrane</keyword>
<comment type="catalytic activity">
    <reaction evidence="1">
        <text>Hydrolysis of (1-&gt;3)-beta-D-glucosidic linkages in (1-&gt;3)-beta-D-glucans.</text>
        <dbReference type="EC" id="3.2.1.39"/>
    </reaction>
</comment>
<accession>A0A427XSY5</accession>
<dbReference type="STRING" id="105984.A0A427XSY5"/>
<dbReference type="GO" id="GO:0071555">
    <property type="term" value="P:cell wall organization"/>
    <property type="evidence" value="ECO:0007669"/>
    <property type="project" value="UniProtKB-KW"/>
</dbReference>
<dbReference type="GO" id="GO:0042973">
    <property type="term" value="F:glucan endo-1,3-beta-D-glucosidase activity"/>
    <property type="evidence" value="ECO:0007669"/>
    <property type="project" value="UniProtKB-EC"/>
</dbReference>
<evidence type="ECO:0000256" key="16">
    <source>
        <dbReference type="ARBA" id="ARBA00037649"/>
    </source>
</evidence>
<keyword evidence="23" id="KW-1185">Reference proteome</keyword>
<dbReference type="EC" id="3.2.1.39" evidence="5"/>
<evidence type="ECO:0000256" key="20">
    <source>
        <dbReference type="SAM" id="MobiDB-lite"/>
    </source>
</evidence>
<evidence type="ECO:0000256" key="14">
    <source>
        <dbReference type="ARBA" id="ARBA00023316"/>
    </source>
</evidence>
<gene>
    <name evidence="22" type="ORF">EHS24_008120</name>
</gene>
<name>A0A427XSY5_9TREE</name>
<dbReference type="GO" id="GO:0005576">
    <property type="term" value="C:extracellular region"/>
    <property type="evidence" value="ECO:0007669"/>
    <property type="project" value="TreeGrafter"/>
</dbReference>
<dbReference type="GO" id="GO:0005886">
    <property type="term" value="C:plasma membrane"/>
    <property type="evidence" value="ECO:0007669"/>
    <property type="project" value="UniProtKB-SubCell"/>
</dbReference>
<dbReference type="EMBL" id="RSCE01000006">
    <property type="protein sequence ID" value="RSH81923.1"/>
    <property type="molecule type" value="Genomic_DNA"/>
</dbReference>
<evidence type="ECO:0000256" key="17">
    <source>
        <dbReference type="ARBA" id="ARBA00042373"/>
    </source>
</evidence>
<dbReference type="GeneID" id="39592663"/>
<keyword evidence="7" id="KW-0134">Cell wall</keyword>
<keyword evidence="13" id="KW-0119">Carbohydrate metabolism</keyword>
<feature type="compositionally biased region" description="Polar residues" evidence="20">
    <location>
        <begin position="581"/>
        <end position="590"/>
    </location>
</feature>
<dbReference type="InterPro" id="IPR050732">
    <property type="entry name" value="Beta-glucan_modifiers"/>
</dbReference>
<keyword evidence="8" id="KW-0964">Secreted</keyword>
<evidence type="ECO:0000256" key="21">
    <source>
        <dbReference type="SAM" id="Phobius"/>
    </source>
</evidence>
<evidence type="ECO:0000256" key="6">
    <source>
        <dbReference type="ARBA" id="ARBA00022475"/>
    </source>
</evidence>
<keyword evidence="10" id="KW-0378">Hydrolase</keyword>
<evidence type="ECO:0000256" key="4">
    <source>
        <dbReference type="ARBA" id="ARBA00008773"/>
    </source>
</evidence>
<dbReference type="OrthoDB" id="68336at2759"/>
<keyword evidence="14" id="KW-0961">Cell wall biogenesis/degradation</keyword>
<evidence type="ECO:0000256" key="10">
    <source>
        <dbReference type="ARBA" id="ARBA00022801"/>
    </source>
</evidence>
<comment type="function">
    <text evidence="16">Glucanases play a role in cell expansion during growth, in cell-cell fusion during mating, and in spore release during sporulation. This enzyme may be involved in beta-glucan degradation. Active on laminarin and lichenan.</text>
</comment>
<evidence type="ECO:0000256" key="1">
    <source>
        <dbReference type="ARBA" id="ARBA00000382"/>
    </source>
</evidence>
<protein>
    <recommendedName>
        <fullName evidence="5">glucan endo-1,3-beta-D-glucosidase</fullName>
        <ecNumber evidence="5">3.2.1.39</ecNumber>
    </recommendedName>
    <alternativeName>
        <fullName evidence="18">Endo-1,3-beta-glucanase btgC</fullName>
    </alternativeName>
    <alternativeName>
        <fullName evidence="17">Laminarinase btgC</fullName>
    </alternativeName>
</protein>
<feature type="region of interest" description="Disordered" evidence="20">
    <location>
        <begin position="340"/>
        <end position="366"/>
    </location>
</feature>
<feature type="region of interest" description="Disordered" evidence="20">
    <location>
        <begin position="173"/>
        <end position="222"/>
    </location>
</feature>
<evidence type="ECO:0000256" key="5">
    <source>
        <dbReference type="ARBA" id="ARBA00012780"/>
    </source>
</evidence>
<keyword evidence="11 21" id="KW-0472">Membrane</keyword>
<evidence type="ECO:0000256" key="2">
    <source>
        <dbReference type="ARBA" id="ARBA00004191"/>
    </source>
</evidence>
<keyword evidence="15" id="KW-0624">Polysaccharide degradation</keyword>
<evidence type="ECO:0000256" key="3">
    <source>
        <dbReference type="ARBA" id="ARBA00004401"/>
    </source>
</evidence>
<evidence type="ECO:0000313" key="22">
    <source>
        <dbReference type="EMBL" id="RSH81923.1"/>
    </source>
</evidence>
<evidence type="ECO:0000256" key="12">
    <source>
        <dbReference type="ARBA" id="ARBA00023180"/>
    </source>
</evidence>
<comment type="similarity">
    <text evidence="4 19">Belongs to the glycosyl hydrolase 17 family.</text>
</comment>
<dbReference type="GO" id="GO:0009986">
    <property type="term" value="C:cell surface"/>
    <property type="evidence" value="ECO:0007669"/>
    <property type="project" value="TreeGrafter"/>
</dbReference>
<comment type="subcellular location">
    <subcellularLocation>
        <location evidence="3">Cell membrane</location>
        <topology evidence="3">Single-pass type II membrane protein</topology>
    </subcellularLocation>
    <subcellularLocation>
        <location evidence="2">Secreted</location>
        <location evidence="2">Cell wall</location>
    </subcellularLocation>
</comment>
<dbReference type="SUPFAM" id="SSF51445">
    <property type="entry name" value="(Trans)glycosidases"/>
    <property type="match status" value="1"/>
</dbReference>
<evidence type="ECO:0000256" key="15">
    <source>
        <dbReference type="ARBA" id="ARBA00023326"/>
    </source>
</evidence>
<dbReference type="AlphaFoldDB" id="A0A427XSY5"/>
<feature type="compositionally biased region" description="Low complexity" evidence="20">
    <location>
        <begin position="340"/>
        <end position="365"/>
    </location>
</feature>
<sequence>MASQGMSWEAPAQQQRYAAVPGFNNGQSGNTTPGFDENHVWVVYTAAASCLLALHRTVWAPRAGQTLGLRFQAGIPLGLNSFDASWALRNGCAVLPRVPVRAQACRLLRGETRLRTQTEGSILVVHTHGVVAGPPVLILRFERVPPTSLLLFLSTHTHTHSLSLLYTPLDHPPLTPPPELGSIPSRGPNYQDPFTDRPSPQPSNNLLPSEQGSMYSQGRPERGGYGQIGAGAAAGGAAGAAGYGAYAAANQNHGFSGDRGEGQTADQLWGMDGGKINEGHTGLRANYGDGYGGTSSGKGYDGAGASGSSKKKWWIGGGILLLLIAIGVGVGVGVSVGKKSSSSSSSADSSSNSTNGTTSSSSDPSDFTKDSRFHNVFYGMAYTPVGGIPPYCGDSDAMLVNITKDIQILSQLTTRLRLYSANCNTTALVMQAIQDTKVNMTIYPAIYVDSNDTAFDVQVAAITDALNTYGADMVEGIAVGNEYILNEAGSVTSGSTYTTALTFLDKKITSFNETLLNMTLSKHIPVGTGDAGSVMSTTLAEDVDYFMANVHPWFGNVTIEDAAGWTWLYFETNDVAPAEASTNKPATSIAETGWPSGHGVKVNTDDDRSTADATVENLQYFLDTYVCAANTNGTAYFYFEPFDEEWKDVEYGGVEGFWGLFDSDRNLKNITIPTCSS</sequence>
<dbReference type="GO" id="GO:0009277">
    <property type="term" value="C:fungal-type cell wall"/>
    <property type="evidence" value="ECO:0007669"/>
    <property type="project" value="TreeGrafter"/>
</dbReference>
<evidence type="ECO:0000256" key="7">
    <source>
        <dbReference type="ARBA" id="ARBA00022512"/>
    </source>
</evidence>
<keyword evidence="21" id="KW-0812">Transmembrane</keyword>
<dbReference type="Gene3D" id="3.20.20.80">
    <property type="entry name" value="Glycosidases"/>
    <property type="match status" value="1"/>
</dbReference>
<feature type="transmembrane region" description="Helical" evidence="21">
    <location>
        <begin position="313"/>
        <end position="336"/>
    </location>
</feature>
<dbReference type="InterPro" id="IPR017853">
    <property type="entry name" value="GH"/>
</dbReference>
<evidence type="ECO:0000256" key="11">
    <source>
        <dbReference type="ARBA" id="ARBA00023136"/>
    </source>
</evidence>
<evidence type="ECO:0000256" key="8">
    <source>
        <dbReference type="ARBA" id="ARBA00022525"/>
    </source>
</evidence>
<proteinExistence type="inferred from homology"/>
<keyword evidence="12" id="KW-0325">Glycoprotein</keyword>
<feature type="region of interest" description="Disordered" evidence="20">
    <location>
        <begin position="581"/>
        <end position="607"/>
    </location>
</feature>
<evidence type="ECO:0000313" key="23">
    <source>
        <dbReference type="Proteomes" id="UP000279236"/>
    </source>
</evidence>
<dbReference type="Pfam" id="PF00332">
    <property type="entry name" value="Glyco_hydro_17"/>
    <property type="match status" value="1"/>
</dbReference>
<evidence type="ECO:0000256" key="13">
    <source>
        <dbReference type="ARBA" id="ARBA00023277"/>
    </source>
</evidence>
<dbReference type="RefSeq" id="XP_028476378.1">
    <property type="nucleotide sequence ID" value="XM_028623445.1"/>
</dbReference>
<dbReference type="Proteomes" id="UP000279236">
    <property type="component" value="Unassembled WGS sequence"/>
</dbReference>
<dbReference type="PANTHER" id="PTHR16631:SF17">
    <property type="entry name" value="GLUCAN ENDO-1,3-BETA-GLUCOSIDASE BTGC"/>
    <property type="match status" value="1"/>
</dbReference>
<evidence type="ECO:0000256" key="19">
    <source>
        <dbReference type="RuleBase" id="RU004335"/>
    </source>
</evidence>
<dbReference type="PANTHER" id="PTHR16631">
    <property type="entry name" value="GLUCAN 1,3-BETA-GLUCOSIDASE"/>
    <property type="match status" value="1"/>
</dbReference>
<reference evidence="22 23" key="1">
    <citation type="submission" date="2018-11" db="EMBL/GenBank/DDBJ databases">
        <title>Genome sequence of Apiotrichum porosum DSM 27194.</title>
        <authorList>
            <person name="Aliyu H."/>
            <person name="Gorte O."/>
            <person name="Ochsenreither K."/>
        </authorList>
    </citation>
    <scope>NUCLEOTIDE SEQUENCE [LARGE SCALE GENOMIC DNA]</scope>
    <source>
        <strain evidence="22 23">DSM 27194</strain>
    </source>
</reference>
<organism evidence="22 23">
    <name type="scientific">Apiotrichum porosum</name>
    <dbReference type="NCBI Taxonomy" id="105984"/>
    <lineage>
        <taxon>Eukaryota</taxon>
        <taxon>Fungi</taxon>
        <taxon>Dikarya</taxon>
        <taxon>Basidiomycota</taxon>
        <taxon>Agaricomycotina</taxon>
        <taxon>Tremellomycetes</taxon>
        <taxon>Trichosporonales</taxon>
        <taxon>Trichosporonaceae</taxon>
        <taxon>Apiotrichum</taxon>
    </lineage>
</organism>
<comment type="caution">
    <text evidence="22">The sequence shown here is derived from an EMBL/GenBank/DDBJ whole genome shotgun (WGS) entry which is preliminary data.</text>
</comment>
<dbReference type="GO" id="GO:0000272">
    <property type="term" value="P:polysaccharide catabolic process"/>
    <property type="evidence" value="ECO:0007669"/>
    <property type="project" value="UniProtKB-KW"/>
</dbReference>